<keyword evidence="3" id="KW-0966">Cell projection</keyword>
<feature type="compositionally biased region" description="Low complexity" evidence="2">
    <location>
        <begin position="291"/>
        <end position="315"/>
    </location>
</feature>
<gene>
    <name evidence="3" type="ORF">SAMN04490248_10253</name>
</gene>
<dbReference type="RefSeq" id="WP_139196106.1">
    <property type="nucleotide sequence ID" value="NZ_FODS01000002.1"/>
</dbReference>
<sequence length="384" mass="40632">MGQPHSNSVLRRKASEGRQDHLARAMTPRKALRLALARAADSLMGLAITARDVAQERMRQEDLIGLLDDAALLMLLDGPDGHGGMVQIDRPFMAALVEHQTIGRVLPMPGADRRPTRVDAALAAPLIDNMLERLGKTLSDEREALWITGYRFGAMMEERRLIGLALAEPEFHVFSLHLEIGGGVKQGTMRIAFPHRKPQPPVQDDTATPDAPGLQSAVLHAPATLEAVLTRVTLPLSALQALKPGETLPIAADAPRNCALESLGTPLETPAVLGQMNGMRALRLQGGGGAAASLPPEAASAEPSIPELPELSDLPSQQTGETSSVTAPVPGAEGLEDLDDLPDLSDFDGFSDLPDLSGARAAGNEEEAGLDDLSLPAPLDDLEV</sequence>
<dbReference type="STRING" id="569882.SAMN04490248_10253"/>
<evidence type="ECO:0000256" key="2">
    <source>
        <dbReference type="SAM" id="MobiDB-lite"/>
    </source>
</evidence>
<accession>A0A1H8MFB1</accession>
<proteinExistence type="predicted"/>
<dbReference type="OrthoDB" id="7824563at2"/>
<protein>
    <submittedName>
        <fullName evidence="3">Flagellar motor switch protein FliM</fullName>
    </submittedName>
</protein>
<dbReference type="InterPro" id="IPR028976">
    <property type="entry name" value="CheC-like_sf"/>
</dbReference>
<dbReference type="Proteomes" id="UP000198893">
    <property type="component" value="Unassembled WGS sequence"/>
</dbReference>
<organism evidence="3 4">
    <name type="scientific">Salinihabitans flavidus</name>
    <dbReference type="NCBI Taxonomy" id="569882"/>
    <lineage>
        <taxon>Bacteria</taxon>
        <taxon>Pseudomonadati</taxon>
        <taxon>Pseudomonadota</taxon>
        <taxon>Alphaproteobacteria</taxon>
        <taxon>Rhodobacterales</taxon>
        <taxon>Roseobacteraceae</taxon>
        <taxon>Salinihabitans</taxon>
    </lineage>
</organism>
<feature type="compositionally biased region" description="Polar residues" evidence="2">
    <location>
        <begin position="316"/>
        <end position="326"/>
    </location>
</feature>
<feature type="region of interest" description="Disordered" evidence="2">
    <location>
        <begin position="1"/>
        <end position="24"/>
    </location>
</feature>
<evidence type="ECO:0000313" key="4">
    <source>
        <dbReference type="Proteomes" id="UP000198893"/>
    </source>
</evidence>
<reference evidence="3 4" key="1">
    <citation type="submission" date="2016-10" db="EMBL/GenBank/DDBJ databases">
        <authorList>
            <person name="de Groot N.N."/>
        </authorList>
    </citation>
    <scope>NUCLEOTIDE SEQUENCE [LARGE SCALE GENOMIC DNA]</scope>
    <source>
        <strain evidence="3 4">DSM 27842</strain>
    </source>
</reference>
<dbReference type="EMBL" id="FODS01000002">
    <property type="protein sequence ID" value="SEO15876.1"/>
    <property type="molecule type" value="Genomic_DNA"/>
</dbReference>
<name>A0A1H8MFB1_9RHOB</name>
<keyword evidence="3" id="KW-0282">Flagellum</keyword>
<feature type="compositionally biased region" description="Low complexity" evidence="2">
    <location>
        <begin position="371"/>
        <end position="384"/>
    </location>
</feature>
<dbReference type="AlphaFoldDB" id="A0A1H8MFB1"/>
<evidence type="ECO:0000256" key="1">
    <source>
        <dbReference type="ARBA" id="ARBA00022500"/>
    </source>
</evidence>
<feature type="compositionally biased region" description="Basic and acidic residues" evidence="2">
    <location>
        <begin position="13"/>
        <end position="23"/>
    </location>
</feature>
<feature type="region of interest" description="Disordered" evidence="2">
    <location>
        <begin position="287"/>
        <end position="384"/>
    </location>
</feature>
<keyword evidence="3" id="KW-0969">Cilium</keyword>
<dbReference type="GO" id="GO:0006935">
    <property type="term" value="P:chemotaxis"/>
    <property type="evidence" value="ECO:0007669"/>
    <property type="project" value="UniProtKB-KW"/>
</dbReference>
<feature type="compositionally biased region" description="Acidic residues" evidence="2">
    <location>
        <begin position="334"/>
        <end position="346"/>
    </location>
</feature>
<keyword evidence="1" id="KW-0145">Chemotaxis</keyword>
<keyword evidence="4" id="KW-1185">Reference proteome</keyword>
<evidence type="ECO:0000313" key="3">
    <source>
        <dbReference type="EMBL" id="SEO15876.1"/>
    </source>
</evidence>
<dbReference type="Gene3D" id="3.40.1550.10">
    <property type="entry name" value="CheC-like"/>
    <property type="match status" value="1"/>
</dbReference>
<feature type="compositionally biased region" description="Low complexity" evidence="2">
    <location>
        <begin position="347"/>
        <end position="362"/>
    </location>
</feature>